<proteinExistence type="predicted"/>
<dbReference type="EMBL" id="CP104778">
    <property type="protein sequence ID" value="WPC21963.1"/>
    <property type="molecule type" value="Genomic_DNA"/>
</dbReference>
<dbReference type="RefSeq" id="WP_057774240.1">
    <property type="nucleotide sequence ID" value="NZ_BBIM01000008.1"/>
</dbReference>
<dbReference type="Proteomes" id="UP001302696">
    <property type="component" value="Chromosome"/>
</dbReference>
<accession>A0ABZ0Q5U6</accession>
<reference evidence="3" key="1">
    <citation type="submission" date="2024-06" db="EMBL/GenBank/DDBJ databases">
        <authorList>
            <person name="Chang H.C."/>
            <person name="Mun S.Y."/>
        </authorList>
    </citation>
    <scope>NUCLEOTIDE SEQUENCE [LARGE SCALE GENOMIC DNA]</scope>
    <source>
        <strain evidence="3">KT1</strain>
    </source>
</reference>
<evidence type="ECO:0000313" key="2">
    <source>
        <dbReference type="EMBL" id="WPC21963.1"/>
    </source>
</evidence>
<evidence type="ECO:0000256" key="1">
    <source>
        <dbReference type="SAM" id="Phobius"/>
    </source>
</evidence>
<keyword evidence="1" id="KW-0812">Transmembrane</keyword>
<protein>
    <submittedName>
        <fullName evidence="2">Uncharacterized protein</fullName>
    </submittedName>
</protein>
<keyword evidence="3" id="KW-1185">Reference proteome</keyword>
<feature type="transmembrane region" description="Helical" evidence="1">
    <location>
        <begin position="31"/>
        <end position="51"/>
    </location>
</feature>
<feature type="transmembrane region" description="Helical" evidence="1">
    <location>
        <begin position="7"/>
        <end position="25"/>
    </location>
</feature>
<organism evidence="2 3">
    <name type="scientific">Pediococcus inopinatus</name>
    <dbReference type="NCBI Taxonomy" id="114090"/>
    <lineage>
        <taxon>Bacteria</taxon>
        <taxon>Bacillati</taxon>
        <taxon>Bacillota</taxon>
        <taxon>Bacilli</taxon>
        <taxon>Lactobacillales</taxon>
        <taxon>Lactobacillaceae</taxon>
        <taxon>Pediococcus</taxon>
    </lineage>
</organism>
<keyword evidence="1" id="KW-0472">Membrane</keyword>
<feature type="transmembrane region" description="Helical" evidence="1">
    <location>
        <begin position="60"/>
        <end position="78"/>
    </location>
</feature>
<sequence>MKRPNNKFLLIQYLLGYVVMAYFLYKFGFPLPLIFGLVAVSLSLAGGSMYLSKHYSRRNLLLMLLVILIGTGLLFLMFRNFY</sequence>
<gene>
    <name evidence="2" type="ORF">N6G96_01745</name>
</gene>
<keyword evidence="1" id="KW-1133">Transmembrane helix</keyword>
<name>A0ABZ0Q5U6_9LACO</name>
<evidence type="ECO:0000313" key="3">
    <source>
        <dbReference type="Proteomes" id="UP001302696"/>
    </source>
</evidence>